<dbReference type="EMBL" id="SPQC01000036">
    <property type="protein sequence ID" value="TFU21278.1"/>
    <property type="molecule type" value="Genomic_DNA"/>
</dbReference>
<comment type="caution">
    <text evidence="1">The sequence shown here is derived from an EMBL/GenBank/DDBJ whole genome shotgun (WGS) entry which is preliminary data.</text>
</comment>
<dbReference type="SUPFAM" id="SSF47413">
    <property type="entry name" value="lambda repressor-like DNA-binding domains"/>
    <property type="match status" value="1"/>
</dbReference>
<evidence type="ECO:0000313" key="1">
    <source>
        <dbReference type="EMBL" id="TFU21278.1"/>
    </source>
</evidence>
<evidence type="ECO:0000313" key="2">
    <source>
        <dbReference type="Proteomes" id="UP000297951"/>
    </source>
</evidence>
<dbReference type="GO" id="GO:0003677">
    <property type="term" value="F:DNA binding"/>
    <property type="evidence" value="ECO:0007669"/>
    <property type="project" value="InterPro"/>
</dbReference>
<evidence type="ECO:0008006" key="3">
    <source>
        <dbReference type="Google" id="ProtNLM"/>
    </source>
</evidence>
<sequence length="100" mass="11334">MRLLLAPTIAKLLHTKLKRKRLTLPMVSERTGLPLEHLENIFEHHTTTLTFDDLEIICGPLGIDPAPLLAEACHRTDQQHMRDAVNSFPTFDVLAERGEL</sequence>
<organism evidence="1 2">
    <name type="scientific">Rothia nasimurium</name>
    <dbReference type="NCBI Taxonomy" id="85336"/>
    <lineage>
        <taxon>Bacteria</taxon>
        <taxon>Bacillati</taxon>
        <taxon>Actinomycetota</taxon>
        <taxon>Actinomycetes</taxon>
        <taxon>Micrococcales</taxon>
        <taxon>Micrococcaceae</taxon>
        <taxon>Rothia</taxon>
    </lineage>
</organism>
<accession>A0A4Y9F1Q0</accession>
<reference evidence="1 2" key="1">
    <citation type="submission" date="2019-03" db="EMBL/GenBank/DDBJ databases">
        <title>Diversity of the mouse oral microbiome.</title>
        <authorList>
            <person name="Joseph S."/>
            <person name="Aduse-Opoku J."/>
            <person name="Curtis M."/>
            <person name="Wade W."/>
            <person name="Hashim A."/>
        </authorList>
    </citation>
    <scope>NUCLEOTIDE SEQUENCE [LARGE SCALE GENOMIC DNA]</scope>
    <source>
        <strain evidence="2">irhom_31</strain>
    </source>
</reference>
<dbReference type="AlphaFoldDB" id="A0A4Y9F1Q0"/>
<name>A0A4Y9F1Q0_9MICC</name>
<gene>
    <name evidence="1" type="ORF">E4U03_09490</name>
</gene>
<proteinExistence type="predicted"/>
<dbReference type="InterPro" id="IPR010982">
    <property type="entry name" value="Lambda_DNA-bd_dom_sf"/>
</dbReference>
<dbReference type="Proteomes" id="UP000297951">
    <property type="component" value="Unassembled WGS sequence"/>
</dbReference>
<dbReference type="RefSeq" id="WP_135013300.1">
    <property type="nucleotide sequence ID" value="NZ_JADGLK010000036.1"/>
</dbReference>
<protein>
    <recommendedName>
        <fullName evidence="3">HTH cro/C1-type domain-containing protein</fullName>
    </recommendedName>
</protein>